<accession>A0A6A6ABJ9</accession>
<dbReference type="GeneID" id="54410950"/>
<keyword evidence="3" id="KW-1185">Reference proteome</keyword>
<feature type="region of interest" description="Disordered" evidence="1">
    <location>
        <begin position="1"/>
        <end position="36"/>
    </location>
</feature>
<evidence type="ECO:0000313" key="2">
    <source>
        <dbReference type="EMBL" id="KAF2129159.1"/>
    </source>
</evidence>
<protein>
    <submittedName>
        <fullName evidence="2">Uncharacterized protein</fullName>
    </submittedName>
</protein>
<gene>
    <name evidence="2" type="ORF">P153DRAFT_386342</name>
</gene>
<feature type="compositionally biased region" description="Basic and acidic residues" evidence="1">
    <location>
        <begin position="17"/>
        <end position="36"/>
    </location>
</feature>
<name>A0A6A6ABJ9_9PLEO</name>
<evidence type="ECO:0000256" key="1">
    <source>
        <dbReference type="SAM" id="MobiDB-lite"/>
    </source>
</evidence>
<organism evidence="2 3">
    <name type="scientific">Dothidotthia symphoricarpi CBS 119687</name>
    <dbReference type="NCBI Taxonomy" id="1392245"/>
    <lineage>
        <taxon>Eukaryota</taxon>
        <taxon>Fungi</taxon>
        <taxon>Dikarya</taxon>
        <taxon>Ascomycota</taxon>
        <taxon>Pezizomycotina</taxon>
        <taxon>Dothideomycetes</taxon>
        <taxon>Pleosporomycetidae</taxon>
        <taxon>Pleosporales</taxon>
        <taxon>Dothidotthiaceae</taxon>
        <taxon>Dothidotthia</taxon>
    </lineage>
</organism>
<dbReference type="RefSeq" id="XP_033523548.1">
    <property type="nucleotide sequence ID" value="XM_033670518.1"/>
</dbReference>
<reference evidence="2" key="1">
    <citation type="journal article" date="2020" name="Stud. Mycol.">
        <title>101 Dothideomycetes genomes: a test case for predicting lifestyles and emergence of pathogens.</title>
        <authorList>
            <person name="Haridas S."/>
            <person name="Albert R."/>
            <person name="Binder M."/>
            <person name="Bloem J."/>
            <person name="Labutti K."/>
            <person name="Salamov A."/>
            <person name="Andreopoulos B."/>
            <person name="Baker S."/>
            <person name="Barry K."/>
            <person name="Bills G."/>
            <person name="Bluhm B."/>
            <person name="Cannon C."/>
            <person name="Castanera R."/>
            <person name="Culley D."/>
            <person name="Daum C."/>
            <person name="Ezra D."/>
            <person name="Gonzalez J."/>
            <person name="Henrissat B."/>
            <person name="Kuo A."/>
            <person name="Liang C."/>
            <person name="Lipzen A."/>
            <person name="Lutzoni F."/>
            <person name="Magnuson J."/>
            <person name="Mondo S."/>
            <person name="Nolan M."/>
            <person name="Ohm R."/>
            <person name="Pangilinan J."/>
            <person name="Park H.-J."/>
            <person name="Ramirez L."/>
            <person name="Alfaro M."/>
            <person name="Sun H."/>
            <person name="Tritt A."/>
            <person name="Yoshinaga Y."/>
            <person name="Zwiers L.-H."/>
            <person name="Turgeon B."/>
            <person name="Goodwin S."/>
            <person name="Spatafora J."/>
            <person name="Crous P."/>
            <person name="Grigoriev I."/>
        </authorList>
    </citation>
    <scope>NUCLEOTIDE SEQUENCE</scope>
    <source>
        <strain evidence="2">CBS 119687</strain>
    </source>
</reference>
<dbReference type="EMBL" id="ML977507">
    <property type="protein sequence ID" value="KAF2129159.1"/>
    <property type="molecule type" value="Genomic_DNA"/>
</dbReference>
<sequence>MFDDESPSMGHAPTPEPHCDTSRRPRKADLTSHSKPDDCCLPIEEQPKHASQKHLCSFNLCLTWARRSLFALLLSASVLWPDDHFG</sequence>
<proteinExistence type="predicted"/>
<evidence type="ECO:0000313" key="3">
    <source>
        <dbReference type="Proteomes" id="UP000799771"/>
    </source>
</evidence>
<dbReference type="AlphaFoldDB" id="A0A6A6ABJ9"/>
<dbReference type="Proteomes" id="UP000799771">
    <property type="component" value="Unassembled WGS sequence"/>
</dbReference>